<dbReference type="STRING" id="1389489.O159_25360"/>
<organism evidence="1 2">
    <name type="scientific">Leifsonia xyli subsp. cynodontis DSM 46306</name>
    <dbReference type="NCBI Taxonomy" id="1389489"/>
    <lineage>
        <taxon>Bacteria</taxon>
        <taxon>Bacillati</taxon>
        <taxon>Actinomycetota</taxon>
        <taxon>Actinomycetes</taxon>
        <taxon>Micrococcales</taxon>
        <taxon>Microbacteriaceae</taxon>
        <taxon>Leifsonia</taxon>
    </lineage>
</organism>
<evidence type="ECO:0000313" key="2">
    <source>
        <dbReference type="Proteomes" id="UP000016743"/>
    </source>
</evidence>
<dbReference type="EMBL" id="CP006734">
    <property type="protein sequence ID" value="AGW42468.1"/>
    <property type="molecule type" value="Genomic_DNA"/>
</dbReference>
<dbReference type="PATRIC" id="fig|1389489.3.peg.2432"/>
<reference evidence="1 2" key="1">
    <citation type="journal article" date="2013" name="Genome Announc.">
        <title>Complete Genome Sequence of Leifsonia xyli subsp. cynodontis Strain DSM46306, a Gram-Positive Bacterial Pathogen of Grasses.</title>
        <authorList>
            <person name="Monteiro-Vitorello C.B."/>
            <person name="Zerillo M.M."/>
            <person name="Van Sluys M.A."/>
            <person name="Camargo L.E."/>
            <person name="Kitajima J.P."/>
        </authorList>
    </citation>
    <scope>NUCLEOTIDE SEQUENCE [LARGE SCALE GENOMIC DNA]</scope>
    <source>
        <strain evidence="1 2">DSM 46306</strain>
    </source>
</reference>
<protein>
    <submittedName>
        <fullName evidence="1">Uncharacterized protein</fullName>
    </submittedName>
</protein>
<dbReference type="Proteomes" id="UP000016743">
    <property type="component" value="Chromosome"/>
</dbReference>
<evidence type="ECO:0000313" key="1">
    <source>
        <dbReference type="EMBL" id="AGW42468.1"/>
    </source>
</evidence>
<dbReference type="HOGENOM" id="CLU_2260269_0_0_11"/>
<sequence length="103" mass="11315">MMSMFSRSSTSAEADRRVVVASLRHTARGLDAAADRASTIVAEDQRRRAAAQVRFVAVLVATGGHDGMAGPWLVAGRRLLVGYDRVDMDAIYADRLARREVRR</sequence>
<accession>U3PFP0</accession>
<gene>
    <name evidence="1" type="ORF">O159_25360</name>
</gene>
<keyword evidence="2" id="KW-1185">Reference proteome</keyword>
<proteinExistence type="predicted"/>
<name>U3PFP0_LEIXC</name>
<dbReference type="AlphaFoldDB" id="U3PFP0"/>
<dbReference type="KEGG" id="lxy:O159_25360"/>